<evidence type="ECO:0000313" key="1">
    <source>
        <dbReference type="EMBL" id="KAK8373684.1"/>
    </source>
</evidence>
<name>A0AAW0SEB4_SCYPA</name>
<organism evidence="1 2">
    <name type="scientific">Scylla paramamosain</name>
    <name type="common">Mud crab</name>
    <dbReference type="NCBI Taxonomy" id="85552"/>
    <lineage>
        <taxon>Eukaryota</taxon>
        <taxon>Metazoa</taxon>
        <taxon>Ecdysozoa</taxon>
        <taxon>Arthropoda</taxon>
        <taxon>Crustacea</taxon>
        <taxon>Multicrustacea</taxon>
        <taxon>Malacostraca</taxon>
        <taxon>Eumalacostraca</taxon>
        <taxon>Eucarida</taxon>
        <taxon>Decapoda</taxon>
        <taxon>Pleocyemata</taxon>
        <taxon>Brachyura</taxon>
        <taxon>Eubrachyura</taxon>
        <taxon>Portunoidea</taxon>
        <taxon>Portunidae</taxon>
        <taxon>Portuninae</taxon>
        <taxon>Scylla</taxon>
    </lineage>
</organism>
<dbReference type="AlphaFoldDB" id="A0AAW0SEB4"/>
<dbReference type="Proteomes" id="UP001487740">
    <property type="component" value="Unassembled WGS sequence"/>
</dbReference>
<keyword evidence="2" id="KW-1185">Reference proteome</keyword>
<gene>
    <name evidence="1" type="ORF">O3P69_014181</name>
</gene>
<accession>A0AAW0SEB4</accession>
<sequence>MDTEVIKVLLDSQEKTFHTAMDFVVDQFKEEALAVKVSRPVKQWVTSREQCTRRVKQVVVNHPLVLKVEIIMPRLVALWDTSRKQWSRQMKQMVVNHRLVVKVGVLVVPTLLTLDPLVSVVVVGPAMAAPHPRVLVVVMGLQMQPRHSDSSRLHVPEIAGSQFLLMTMTT</sequence>
<protein>
    <submittedName>
        <fullName evidence="1">Uncharacterized protein</fullName>
    </submittedName>
</protein>
<reference evidence="1 2" key="1">
    <citation type="submission" date="2023-03" db="EMBL/GenBank/DDBJ databases">
        <title>High-quality genome of Scylla paramamosain provides insights in environmental adaptation.</title>
        <authorList>
            <person name="Zhang L."/>
        </authorList>
    </citation>
    <scope>NUCLEOTIDE SEQUENCE [LARGE SCALE GENOMIC DNA]</scope>
    <source>
        <strain evidence="1">LZ_2023a</strain>
        <tissue evidence="1">Muscle</tissue>
    </source>
</reference>
<evidence type="ECO:0000313" key="2">
    <source>
        <dbReference type="Proteomes" id="UP001487740"/>
    </source>
</evidence>
<proteinExistence type="predicted"/>
<comment type="caution">
    <text evidence="1">The sequence shown here is derived from an EMBL/GenBank/DDBJ whole genome shotgun (WGS) entry which is preliminary data.</text>
</comment>
<dbReference type="EMBL" id="JARAKH010001021">
    <property type="protein sequence ID" value="KAK8373684.1"/>
    <property type="molecule type" value="Genomic_DNA"/>
</dbReference>